<dbReference type="EMBL" id="VSSQ01000233">
    <property type="protein sequence ID" value="MPL87144.1"/>
    <property type="molecule type" value="Genomic_DNA"/>
</dbReference>
<sequence length="81" mass="9147">MNNPIIVTDRETIEQFINKAVEKCFEANKPKENKLLSINQVSKYLHLSHGTVKKLVIDGTIKATPSGHISVDELNNFLNKK</sequence>
<reference evidence="1" key="1">
    <citation type="submission" date="2019-08" db="EMBL/GenBank/DDBJ databases">
        <authorList>
            <person name="Kucharzyk K."/>
            <person name="Murdoch R.W."/>
            <person name="Higgins S."/>
            <person name="Loffler F."/>
        </authorList>
    </citation>
    <scope>NUCLEOTIDE SEQUENCE</scope>
</reference>
<comment type="caution">
    <text evidence="1">The sequence shown here is derived from an EMBL/GenBank/DDBJ whole genome shotgun (WGS) entry which is preliminary data.</text>
</comment>
<evidence type="ECO:0008006" key="2">
    <source>
        <dbReference type="Google" id="ProtNLM"/>
    </source>
</evidence>
<proteinExistence type="predicted"/>
<organism evidence="1">
    <name type="scientific">bioreactor metagenome</name>
    <dbReference type="NCBI Taxonomy" id="1076179"/>
    <lineage>
        <taxon>unclassified sequences</taxon>
        <taxon>metagenomes</taxon>
        <taxon>ecological metagenomes</taxon>
    </lineage>
</organism>
<evidence type="ECO:0000313" key="1">
    <source>
        <dbReference type="EMBL" id="MPL87144.1"/>
    </source>
</evidence>
<gene>
    <name evidence="1" type="ORF">SDC9_33138</name>
</gene>
<name>A0A644V727_9ZZZZ</name>
<accession>A0A644V727</accession>
<protein>
    <recommendedName>
        <fullName evidence="2">Helix-turn-helix domain-containing protein</fullName>
    </recommendedName>
</protein>
<dbReference type="AlphaFoldDB" id="A0A644V727"/>